<sequence length="347" mass="37413">MRNVTIVHVAEKARVSVKTVSRVVNNEPTVTPQLRERVQAAIDQLGYAPNIAARRLGGSRSFLIVAFNDRKLTLENWRSDRGNNWIDRMQYGAMLRCDVHGYHLLCELIDLESDQLPRRVQHVLSSLRPDGVILTPPNCEDPAVLAALKKAQIPFVRLGSAQAGPGARVRMDDQAAALRLAEHLVGLGHRRIGFVTGSARFLASRAREDGYRQALAAAGLAVDETLLVPGDFTFEGGEVAAEALLSRADRPTAILAGNDETALAVLHVARRLGIAVPGELSLATFDDTPSVRLSLPPLTTVRQPVAEMAAQAVDLLVAAAAKDGKLSRADHLLPFELALRASTAPPP</sequence>
<dbReference type="Gene3D" id="1.10.260.40">
    <property type="entry name" value="lambda repressor-like DNA-binding domains"/>
    <property type="match status" value="1"/>
</dbReference>
<keyword evidence="1" id="KW-0805">Transcription regulation</keyword>
<protein>
    <submittedName>
        <fullName evidence="6">LacI family transcriptional regulator</fullName>
    </submittedName>
</protein>
<dbReference type="Pfam" id="PF00356">
    <property type="entry name" value="LacI"/>
    <property type="match status" value="1"/>
</dbReference>
<dbReference type="GO" id="GO:0000976">
    <property type="term" value="F:transcription cis-regulatory region binding"/>
    <property type="evidence" value="ECO:0007669"/>
    <property type="project" value="TreeGrafter"/>
</dbReference>
<dbReference type="SUPFAM" id="SSF47413">
    <property type="entry name" value="lambda repressor-like DNA-binding domains"/>
    <property type="match status" value="1"/>
</dbReference>
<dbReference type="Gene3D" id="3.40.50.2300">
    <property type="match status" value="2"/>
</dbReference>
<keyword evidence="3" id="KW-0804">Transcription</keyword>
<evidence type="ECO:0000313" key="6">
    <source>
        <dbReference type="EMBL" id="PLR17284.1"/>
    </source>
</evidence>
<dbReference type="SUPFAM" id="SSF53822">
    <property type="entry name" value="Periplasmic binding protein-like I"/>
    <property type="match status" value="1"/>
</dbReference>
<dbReference type="SMART" id="SM00354">
    <property type="entry name" value="HTH_LACI"/>
    <property type="match status" value="1"/>
</dbReference>
<dbReference type="PANTHER" id="PTHR30146">
    <property type="entry name" value="LACI-RELATED TRANSCRIPTIONAL REPRESSOR"/>
    <property type="match status" value="1"/>
</dbReference>
<gene>
    <name evidence="5" type="ORF">C1707_01395</name>
    <name evidence="6" type="ORF">CFHF_10010</name>
</gene>
<dbReference type="CDD" id="cd01545">
    <property type="entry name" value="PBP1_SalR"/>
    <property type="match status" value="1"/>
</dbReference>
<dbReference type="KEGG" id="cfh:C1707_01395"/>
<dbReference type="InterPro" id="IPR010982">
    <property type="entry name" value="Lambda_DNA-bd_dom_sf"/>
</dbReference>
<evidence type="ECO:0000256" key="1">
    <source>
        <dbReference type="ARBA" id="ARBA00023015"/>
    </source>
</evidence>
<keyword evidence="8" id="KW-1185">Reference proteome</keyword>
<dbReference type="InterPro" id="IPR046335">
    <property type="entry name" value="LacI/GalR-like_sensor"/>
</dbReference>
<organism evidence="6 7">
    <name type="scientific">Caulobacter flavus</name>
    <dbReference type="NCBI Taxonomy" id="1679497"/>
    <lineage>
        <taxon>Bacteria</taxon>
        <taxon>Pseudomonadati</taxon>
        <taxon>Pseudomonadota</taxon>
        <taxon>Alphaproteobacteria</taxon>
        <taxon>Caulobacterales</taxon>
        <taxon>Caulobacteraceae</taxon>
        <taxon>Caulobacter</taxon>
    </lineage>
</organism>
<evidence type="ECO:0000313" key="7">
    <source>
        <dbReference type="Proteomes" id="UP000234483"/>
    </source>
</evidence>
<dbReference type="Pfam" id="PF13377">
    <property type="entry name" value="Peripla_BP_3"/>
    <property type="match status" value="1"/>
</dbReference>
<dbReference type="InterPro" id="IPR000843">
    <property type="entry name" value="HTH_LacI"/>
</dbReference>
<dbReference type="AlphaFoldDB" id="A0A2N5CUT9"/>
<dbReference type="InterPro" id="IPR028082">
    <property type="entry name" value="Peripla_BP_I"/>
</dbReference>
<feature type="domain" description="HTH lacI-type" evidence="4">
    <location>
        <begin position="4"/>
        <end position="58"/>
    </location>
</feature>
<dbReference type="OrthoDB" id="128688at2"/>
<accession>A0A2N5CUT9</accession>
<name>A0A2N5CUT9_9CAUL</name>
<evidence type="ECO:0000259" key="4">
    <source>
        <dbReference type="PROSITE" id="PS50932"/>
    </source>
</evidence>
<evidence type="ECO:0000313" key="8">
    <source>
        <dbReference type="Proteomes" id="UP000281192"/>
    </source>
</evidence>
<reference evidence="5 8" key="2">
    <citation type="submission" date="2018-01" db="EMBL/GenBank/DDBJ databases">
        <title>Complete genome sequence of Caulobacter flavus RHGG3.</title>
        <authorList>
            <person name="Yang E."/>
        </authorList>
    </citation>
    <scope>NUCLEOTIDE SEQUENCE [LARGE SCALE GENOMIC DNA]</scope>
    <source>
        <strain evidence="5 8">RHGG3</strain>
    </source>
</reference>
<evidence type="ECO:0000256" key="3">
    <source>
        <dbReference type="ARBA" id="ARBA00023163"/>
    </source>
</evidence>
<dbReference type="EMBL" id="CP026100">
    <property type="protein sequence ID" value="AYV45016.1"/>
    <property type="molecule type" value="Genomic_DNA"/>
</dbReference>
<dbReference type="PANTHER" id="PTHR30146:SF153">
    <property type="entry name" value="LACTOSE OPERON REPRESSOR"/>
    <property type="match status" value="1"/>
</dbReference>
<dbReference type="PROSITE" id="PS50932">
    <property type="entry name" value="HTH_LACI_2"/>
    <property type="match status" value="1"/>
</dbReference>
<dbReference type="CDD" id="cd01392">
    <property type="entry name" value="HTH_LacI"/>
    <property type="match status" value="1"/>
</dbReference>
<dbReference type="RefSeq" id="WP_101712873.1">
    <property type="nucleotide sequence ID" value="NZ_CP026100.1"/>
</dbReference>
<dbReference type="Proteomes" id="UP000234483">
    <property type="component" value="Unassembled WGS sequence"/>
</dbReference>
<evidence type="ECO:0000313" key="5">
    <source>
        <dbReference type="EMBL" id="AYV45016.1"/>
    </source>
</evidence>
<keyword evidence="2" id="KW-0238">DNA-binding</keyword>
<reference evidence="6 7" key="1">
    <citation type="submission" date="2017-12" db="EMBL/GenBank/DDBJ databases">
        <title>The genome sequence of Caulobacter flavus CGMCC1 15093.</title>
        <authorList>
            <person name="Gao J."/>
            <person name="Mao X."/>
            <person name="Sun J."/>
        </authorList>
    </citation>
    <scope>NUCLEOTIDE SEQUENCE [LARGE SCALE GENOMIC DNA]</scope>
    <source>
        <strain evidence="6 7">CGMCC1 15093</strain>
    </source>
</reference>
<dbReference type="GO" id="GO:0003700">
    <property type="term" value="F:DNA-binding transcription factor activity"/>
    <property type="evidence" value="ECO:0007669"/>
    <property type="project" value="TreeGrafter"/>
</dbReference>
<evidence type="ECO:0000256" key="2">
    <source>
        <dbReference type="ARBA" id="ARBA00023125"/>
    </source>
</evidence>
<dbReference type="EMBL" id="PJRQ01000018">
    <property type="protein sequence ID" value="PLR17284.1"/>
    <property type="molecule type" value="Genomic_DNA"/>
</dbReference>
<dbReference type="Proteomes" id="UP000281192">
    <property type="component" value="Chromosome"/>
</dbReference>
<proteinExistence type="predicted"/>